<reference evidence="1" key="1">
    <citation type="submission" date="2021-03" db="EMBL/GenBank/DDBJ databases">
        <title>Evolutionary priming and transition to the ectomycorrhizal habit in an iconic lineage of mushroom-forming fungi: is preadaptation a requirement?</title>
        <authorList>
            <consortium name="DOE Joint Genome Institute"/>
            <person name="Looney B.P."/>
            <person name="Miyauchi S."/>
            <person name="Morin E."/>
            <person name="Drula E."/>
            <person name="Courty P.E."/>
            <person name="Chicoki N."/>
            <person name="Fauchery L."/>
            <person name="Kohler A."/>
            <person name="Kuo A."/>
            <person name="LaButti K."/>
            <person name="Pangilinan J."/>
            <person name="Lipzen A."/>
            <person name="Riley R."/>
            <person name="Andreopoulos W."/>
            <person name="He G."/>
            <person name="Johnson J."/>
            <person name="Barry K.W."/>
            <person name="Grigoriev I.V."/>
            <person name="Nagy L."/>
            <person name="Hibbett D."/>
            <person name="Henrissat B."/>
            <person name="Matheny P.B."/>
            <person name="Labbe J."/>
            <person name="Martin A.F."/>
        </authorList>
    </citation>
    <scope>NUCLEOTIDE SEQUENCE</scope>
    <source>
        <strain evidence="1">BPL698</strain>
    </source>
</reference>
<comment type="caution">
    <text evidence="1">The sequence shown here is derived from an EMBL/GenBank/DDBJ whole genome shotgun (WGS) entry which is preliminary data.</text>
</comment>
<dbReference type="Proteomes" id="UP001207468">
    <property type="component" value="Unassembled WGS sequence"/>
</dbReference>
<organism evidence="1 2">
    <name type="scientific">Russula earlei</name>
    <dbReference type="NCBI Taxonomy" id="71964"/>
    <lineage>
        <taxon>Eukaryota</taxon>
        <taxon>Fungi</taxon>
        <taxon>Dikarya</taxon>
        <taxon>Basidiomycota</taxon>
        <taxon>Agaricomycotina</taxon>
        <taxon>Agaricomycetes</taxon>
        <taxon>Russulales</taxon>
        <taxon>Russulaceae</taxon>
        <taxon>Russula</taxon>
    </lineage>
</organism>
<evidence type="ECO:0000313" key="2">
    <source>
        <dbReference type="Proteomes" id="UP001207468"/>
    </source>
</evidence>
<proteinExistence type="predicted"/>
<dbReference type="EMBL" id="JAGFNK010000236">
    <property type="protein sequence ID" value="KAI9456414.1"/>
    <property type="molecule type" value="Genomic_DNA"/>
</dbReference>
<accession>A0ACC0U266</accession>
<protein>
    <submittedName>
        <fullName evidence="1">Uncharacterized protein</fullName>
    </submittedName>
</protein>
<sequence length="102" mass="11207">MSLGSFRCTSASRSISGIKLQPLRRGWQRKALVVPSFSKLTYLLQVVLLKAGPYASHIGVIIEIIDHNRTIGDGPTTGRSVLEPVTPFPHHIMMSYSTSTNN</sequence>
<gene>
    <name evidence="1" type="ORF">F5148DRAFT_371300</name>
</gene>
<evidence type="ECO:0000313" key="1">
    <source>
        <dbReference type="EMBL" id="KAI9456414.1"/>
    </source>
</evidence>
<keyword evidence="2" id="KW-1185">Reference proteome</keyword>
<name>A0ACC0U266_9AGAM</name>